<evidence type="ECO:0000313" key="3">
    <source>
        <dbReference type="RefSeq" id="XP_016457981.2"/>
    </source>
</evidence>
<dbReference type="PANTHER" id="PTHR46978">
    <property type="entry name" value="ZINC KNUCKLE (CCHC-TYPE) FAMILY PROTEIN"/>
    <property type="match status" value="1"/>
</dbReference>
<evidence type="ECO:0000256" key="1">
    <source>
        <dbReference type="PROSITE-ProRule" id="PRU00047"/>
    </source>
</evidence>
<name>A0A1S3Z092_TOBAC</name>
<dbReference type="PANTHER" id="PTHR46978:SF3">
    <property type="entry name" value="ATP-DEPENDENT RNA HELICASE GLH-1-LIKE ISOFORM X1"/>
    <property type="match status" value="1"/>
</dbReference>
<dbReference type="SUPFAM" id="SSF57756">
    <property type="entry name" value="Retrovirus zinc finger-like domains"/>
    <property type="match status" value="1"/>
</dbReference>
<dbReference type="Gene3D" id="4.10.60.10">
    <property type="entry name" value="Zinc finger, CCHC-type"/>
    <property type="match status" value="2"/>
</dbReference>
<proteinExistence type="predicted"/>
<dbReference type="GO" id="GO:0008270">
    <property type="term" value="F:zinc ion binding"/>
    <property type="evidence" value="ECO:0007669"/>
    <property type="project" value="UniProtKB-KW"/>
</dbReference>
<protein>
    <submittedName>
        <fullName evidence="3">Uncharacterized protein LOC107781748 isoform X1</fullName>
    </submittedName>
</protein>
<organism evidence="2 3">
    <name type="scientific">Nicotiana tabacum</name>
    <name type="common">Common tobacco</name>
    <dbReference type="NCBI Taxonomy" id="4097"/>
    <lineage>
        <taxon>Eukaryota</taxon>
        <taxon>Viridiplantae</taxon>
        <taxon>Streptophyta</taxon>
        <taxon>Embryophyta</taxon>
        <taxon>Tracheophyta</taxon>
        <taxon>Spermatophyta</taxon>
        <taxon>Magnoliopsida</taxon>
        <taxon>eudicotyledons</taxon>
        <taxon>Gunneridae</taxon>
        <taxon>Pentapetalae</taxon>
        <taxon>asterids</taxon>
        <taxon>lamiids</taxon>
        <taxon>Solanales</taxon>
        <taxon>Solanaceae</taxon>
        <taxon>Nicotianoideae</taxon>
        <taxon>Nicotianeae</taxon>
        <taxon>Nicotiana</taxon>
    </lineage>
</organism>
<dbReference type="SMART" id="SM00343">
    <property type="entry name" value="ZnF_C2HC"/>
    <property type="match status" value="5"/>
</dbReference>
<dbReference type="InterPro" id="IPR001878">
    <property type="entry name" value="Znf_CCHC"/>
</dbReference>
<dbReference type="RefSeq" id="XP_016457981.2">
    <property type="nucleotide sequence ID" value="XM_016602495.2"/>
</dbReference>
<dbReference type="KEGG" id="nta:107781748"/>
<reference evidence="2" key="1">
    <citation type="journal article" date="2014" name="Nat. Commun.">
        <title>The tobacco genome sequence and its comparison with those of tomato and potato.</title>
        <authorList>
            <person name="Sierro N."/>
            <person name="Battey J.N."/>
            <person name="Ouadi S."/>
            <person name="Bakaher N."/>
            <person name="Bovet L."/>
            <person name="Willig A."/>
            <person name="Goepfert S."/>
            <person name="Peitsch M.C."/>
            <person name="Ivanov N.V."/>
        </authorList>
    </citation>
    <scope>NUCLEOTIDE SEQUENCE [LARGE SCALE GENOMIC DNA]</scope>
</reference>
<dbReference type="InterPro" id="IPR036875">
    <property type="entry name" value="Znf_CCHC_sf"/>
</dbReference>
<dbReference type="GO" id="GO:0003676">
    <property type="term" value="F:nucleic acid binding"/>
    <property type="evidence" value="ECO:0007669"/>
    <property type="project" value="InterPro"/>
</dbReference>
<accession>A0A1S3Z092</accession>
<keyword evidence="2" id="KW-1185">Reference proteome</keyword>
<dbReference type="Proteomes" id="UP000790787">
    <property type="component" value="Chromosome 19"/>
</dbReference>
<dbReference type="AlphaFoldDB" id="A0A1S3Z092"/>
<dbReference type="Pfam" id="PF00098">
    <property type="entry name" value="zf-CCHC"/>
    <property type="match status" value="2"/>
</dbReference>
<dbReference type="STRING" id="4097.A0A1S3Z092"/>
<dbReference type="GeneID" id="107781748"/>
<keyword evidence="1" id="KW-0479">Metal-binding</keyword>
<dbReference type="OrthoDB" id="427960at2759"/>
<keyword evidence="1" id="KW-0863">Zinc-finger</keyword>
<keyword evidence="1" id="KW-0862">Zinc</keyword>
<dbReference type="RefSeq" id="XP_016457981.1">
    <property type="nucleotide sequence ID" value="XM_016602495.1"/>
</dbReference>
<dbReference type="PROSITE" id="PS50158">
    <property type="entry name" value="ZF_CCHC"/>
    <property type="match status" value="3"/>
</dbReference>
<sequence length="466" mass="51750">MSEDMGCFAADLKPVTKPPTVQKERSEEEEAIANGGKGDSQQKDGAEITGDVMASTVTEQCLSSPEGGEDLSAYTLKTQSKPPMVDKERSEEQETIVHAATDAKQVMVLETELFGTRESFVMQALLRAPRYFDFKGSRWETCQRCGEENHGAAGCSPLEKKKRPCFRCGHYGHNGKYCKKIRGCFTCKRRGHLARDCPDTKIQILQHQSCEFCLKCGDTGHDMFTCKDCYSSSDLEKIQCWVCKAFGHLCCIDYKDYRPRQASCYNCGNLGHLGSDCLNLCWNIRPASLSCNTGETGPSSEGNNAVDHTLQEGKDGDIYLLCEDSKSAKESSDVLGSEVAPKKIHRSRWRKRKRRQKKTLTIAEDGRSEMADSAMQQQCQSSEDPKSNVLVKPAATFRNHYGVYFGGQSSMQCQSSKLPRSDVWVNPTATLANHNGGCYTPPGLLNQCPQQISIQDSRIENSNTLQ</sequence>
<evidence type="ECO:0000313" key="2">
    <source>
        <dbReference type="Proteomes" id="UP000790787"/>
    </source>
</evidence>
<gene>
    <name evidence="3" type="primary">LOC107781748</name>
</gene>
<reference evidence="3" key="2">
    <citation type="submission" date="2025-08" db="UniProtKB">
        <authorList>
            <consortium name="RefSeq"/>
        </authorList>
    </citation>
    <scope>IDENTIFICATION</scope>
    <source>
        <tissue evidence="3">Leaf</tissue>
    </source>
</reference>
<dbReference type="OMA" id="SEDMGCF"/>
<dbReference type="PaxDb" id="4097-A0A1S3Z092"/>